<dbReference type="EC" id="1.1.1.290" evidence="5"/>
<feature type="domain" description="Erythronate-4-phosphate dehydrogenase dimerisation" evidence="8">
    <location>
        <begin position="289"/>
        <end position="376"/>
    </location>
</feature>
<feature type="binding site" evidence="5">
    <location>
        <position position="230"/>
    </location>
    <ligand>
        <name>NAD(+)</name>
        <dbReference type="ChEBI" id="CHEBI:57540"/>
    </ligand>
</feature>
<reference evidence="9 10" key="1">
    <citation type="submission" date="2018-08" db="EMBL/GenBank/DDBJ databases">
        <authorList>
            <person name="Khan S.A."/>
        </authorList>
    </citation>
    <scope>NUCLEOTIDE SEQUENCE [LARGE SCALE GENOMIC DNA]</scope>
    <source>
        <strain evidence="9 10">GTF-13</strain>
    </source>
</reference>
<feature type="domain" description="D-isomer specific 2-hydroxyacid dehydrogenase NAD-binding" evidence="7">
    <location>
        <begin position="113"/>
        <end position="254"/>
    </location>
</feature>
<comment type="function">
    <text evidence="5">Catalyzes the oxidation of erythronate-4-phosphate to 3-hydroxy-2-oxo-4-phosphonooxybutanoate.</text>
</comment>
<dbReference type="RefSeq" id="WP_125014897.1">
    <property type="nucleotide sequence ID" value="NZ_QWEZ01000001.1"/>
</dbReference>
<feature type="binding site" evidence="5">
    <location>
        <position position="255"/>
    </location>
    <ligand>
        <name>NAD(+)</name>
        <dbReference type="ChEBI" id="CHEBI:57540"/>
    </ligand>
</feature>
<dbReference type="InterPro" id="IPR024531">
    <property type="entry name" value="Erythronate-4-P_DHase_dimer"/>
</dbReference>
<dbReference type="SUPFAM" id="SSF52283">
    <property type="entry name" value="Formate/glycerate dehydrogenase catalytic domain-like"/>
    <property type="match status" value="1"/>
</dbReference>
<keyword evidence="2 5" id="KW-0560">Oxidoreductase</keyword>
<evidence type="ECO:0000313" key="9">
    <source>
        <dbReference type="EMBL" id="RRJ84468.1"/>
    </source>
</evidence>
<dbReference type="CDD" id="cd12158">
    <property type="entry name" value="ErythrP_dh"/>
    <property type="match status" value="1"/>
</dbReference>
<feature type="active site" description="Proton donor" evidence="5">
    <location>
        <position position="252"/>
    </location>
</feature>
<dbReference type="PANTHER" id="PTHR43761:SF1">
    <property type="entry name" value="D-ISOMER SPECIFIC 2-HYDROXYACID DEHYDROGENASE CATALYTIC DOMAIN-CONTAINING PROTEIN-RELATED"/>
    <property type="match status" value="1"/>
</dbReference>
<feature type="active site" evidence="5">
    <location>
        <position position="235"/>
    </location>
</feature>
<dbReference type="SUPFAM" id="SSF51735">
    <property type="entry name" value="NAD(P)-binding Rossmann-fold domains"/>
    <property type="match status" value="1"/>
</dbReference>
<dbReference type="GO" id="GO:0051287">
    <property type="term" value="F:NAD binding"/>
    <property type="evidence" value="ECO:0007669"/>
    <property type="project" value="InterPro"/>
</dbReference>
<evidence type="ECO:0000256" key="5">
    <source>
        <dbReference type="HAMAP-Rule" id="MF_01825"/>
    </source>
</evidence>
<feature type="binding site" evidence="5">
    <location>
        <position position="256"/>
    </location>
    <ligand>
        <name>substrate</name>
    </ligand>
</feature>
<comment type="catalytic activity">
    <reaction evidence="5">
        <text>4-phospho-D-erythronate + NAD(+) = (R)-3-hydroxy-2-oxo-4-phosphooxybutanoate + NADH + H(+)</text>
        <dbReference type="Rhea" id="RHEA:18829"/>
        <dbReference type="ChEBI" id="CHEBI:15378"/>
        <dbReference type="ChEBI" id="CHEBI:57540"/>
        <dbReference type="ChEBI" id="CHEBI:57945"/>
        <dbReference type="ChEBI" id="CHEBI:58538"/>
        <dbReference type="ChEBI" id="CHEBI:58766"/>
        <dbReference type="EC" id="1.1.1.290"/>
    </reaction>
</comment>
<comment type="caution">
    <text evidence="5">Lacks conserved residue(s) required for the propagation of feature annotation.</text>
</comment>
<feature type="domain" description="D-isomer specific 2-hydroxyacid dehydrogenase catalytic" evidence="6">
    <location>
        <begin position="22"/>
        <end position="278"/>
    </location>
</feature>
<evidence type="ECO:0000256" key="4">
    <source>
        <dbReference type="ARBA" id="ARBA00023096"/>
    </source>
</evidence>
<dbReference type="GO" id="GO:0046983">
    <property type="term" value="F:protein dimerization activity"/>
    <property type="evidence" value="ECO:0007669"/>
    <property type="project" value="InterPro"/>
</dbReference>
<comment type="subcellular location">
    <subcellularLocation>
        <location evidence="5">Cytoplasm</location>
    </subcellularLocation>
</comment>
<feature type="binding site" evidence="5">
    <location>
        <position position="173"/>
    </location>
    <ligand>
        <name>NAD(+)</name>
        <dbReference type="ChEBI" id="CHEBI:57540"/>
    </ligand>
</feature>
<comment type="similarity">
    <text evidence="5">Belongs to the D-isomer specific 2-hydroxyacid dehydrogenase family. PdxB subfamily.</text>
</comment>
<organism evidence="9 10">
    <name type="scientific">Aestuariirhabdus litorea</name>
    <dbReference type="NCBI Taxonomy" id="2528527"/>
    <lineage>
        <taxon>Bacteria</taxon>
        <taxon>Pseudomonadati</taxon>
        <taxon>Pseudomonadota</taxon>
        <taxon>Gammaproteobacteria</taxon>
        <taxon>Oceanospirillales</taxon>
        <taxon>Aestuariirhabdaceae</taxon>
        <taxon>Aestuariirhabdus</taxon>
    </lineage>
</organism>
<dbReference type="HAMAP" id="MF_01825">
    <property type="entry name" value="PdxB"/>
    <property type="match status" value="1"/>
</dbReference>
<feature type="binding site" evidence="5">
    <location>
        <position position="146"/>
    </location>
    <ligand>
        <name>NAD(+)</name>
        <dbReference type="ChEBI" id="CHEBI:57540"/>
    </ligand>
</feature>
<evidence type="ECO:0000256" key="3">
    <source>
        <dbReference type="ARBA" id="ARBA00023027"/>
    </source>
</evidence>
<protein>
    <recommendedName>
        <fullName evidence="5">Erythronate-4-phosphate dehydrogenase</fullName>
        <ecNumber evidence="5">1.1.1.290</ecNumber>
    </recommendedName>
</protein>
<feature type="binding site" evidence="5">
    <location>
        <position position="66"/>
    </location>
    <ligand>
        <name>substrate</name>
    </ligand>
</feature>
<reference evidence="9 10" key="2">
    <citation type="submission" date="2018-12" db="EMBL/GenBank/DDBJ databases">
        <title>Simiduia agarivorans gen. nov., sp. nov., a marine, agarolytic bacterium isolated from shallow coastal water from Keelung, Taiwan.</title>
        <authorList>
            <person name="Shieh W.Y."/>
        </authorList>
    </citation>
    <scope>NUCLEOTIDE SEQUENCE [LARGE SCALE GENOMIC DNA]</scope>
    <source>
        <strain evidence="9 10">GTF-13</strain>
    </source>
</reference>
<dbReference type="InterPro" id="IPR050418">
    <property type="entry name" value="D-iso_2-hydroxyacid_DH_PdxB"/>
</dbReference>
<proteinExistence type="inferred from homology"/>
<evidence type="ECO:0000256" key="2">
    <source>
        <dbReference type="ARBA" id="ARBA00023002"/>
    </source>
</evidence>
<keyword evidence="10" id="KW-1185">Reference proteome</keyword>
<name>A0A3P3VR68_9GAMM</name>
<gene>
    <name evidence="5 9" type="primary">pdxB</name>
    <name evidence="9" type="ORF">D0544_05010</name>
</gene>
<keyword evidence="4 5" id="KW-0664">Pyridoxine biosynthesis</keyword>
<keyword evidence="3 5" id="KW-0520">NAD</keyword>
<dbReference type="Pfam" id="PF00389">
    <property type="entry name" value="2-Hacid_dh"/>
    <property type="match status" value="1"/>
</dbReference>
<evidence type="ECO:0000259" key="7">
    <source>
        <dbReference type="Pfam" id="PF02826"/>
    </source>
</evidence>
<accession>A0A3P3VR68</accession>
<dbReference type="InterPro" id="IPR036291">
    <property type="entry name" value="NAD(P)-bd_dom_sf"/>
</dbReference>
<dbReference type="AlphaFoldDB" id="A0A3P3VR68"/>
<dbReference type="Pfam" id="PF11890">
    <property type="entry name" value="DUF3410"/>
    <property type="match status" value="1"/>
</dbReference>
<dbReference type="GO" id="GO:0008615">
    <property type="term" value="P:pyridoxine biosynthetic process"/>
    <property type="evidence" value="ECO:0007669"/>
    <property type="project" value="UniProtKB-UniRule"/>
</dbReference>
<evidence type="ECO:0000259" key="8">
    <source>
        <dbReference type="Pfam" id="PF11890"/>
    </source>
</evidence>
<comment type="caution">
    <text evidence="9">The sequence shown here is derived from an EMBL/GenBank/DDBJ whole genome shotgun (WGS) entry which is preliminary data.</text>
</comment>
<sequence length="387" mass="42234">MKIVADENMPLVREFFSAWGEVVPVAGREITADQVADADLLLVRSITRVDKALLGQSAVRFVGSATIGTDHVDRQWLQQQGIGFSAAPGCNAAAVVQYVLSVLATLCDWRQCTLASLSVGIVGAGNVGGRLYRQLSALGVECRINDPFLEDPNLPLCSLDEVLERSDVVSLHTPLTRSGPFPTWHLIGESQLERLSTGALLINSGRGAVVEQAALLKVLNRRPDLRVALDVWETEPDVDLTLLERVDLATPHIAGYSLEGRLRGTEMVYQAACAFFDRPQSCTLQQLMPRPLLQALQLSCDTSPPESDDALGRRLGRLLYDVREDDLRMRQQLGASDQVALTFDRLRKNYPMRRENSSLSLSGAGSALSAGLQALGFTINPDKEESL</sequence>
<dbReference type="InterPro" id="IPR020921">
    <property type="entry name" value="Erythronate-4-P_DHase"/>
</dbReference>
<dbReference type="Proteomes" id="UP000280792">
    <property type="component" value="Unassembled WGS sequence"/>
</dbReference>
<comment type="pathway">
    <text evidence="5">Cofactor biosynthesis; pyridoxine 5'-phosphate biosynthesis; pyridoxine 5'-phosphate from D-erythrose 4-phosphate: step 2/5.</text>
</comment>
<dbReference type="Gene3D" id="3.30.1370.170">
    <property type="match status" value="1"/>
</dbReference>
<dbReference type="PANTHER" id="PTHR43761">
    <property type="entry name" value="D-ISOMER SPECIFIC 2-HYDROXYACID DEHYDROGENASE FAMILY PROTEIN (AFU_ORTHOLOGUE AFUA_1G13630)"/>
    <property type="match status" value="1"/>
</dbReference>
<dbReference type="InterPro" id="IPR038251">
    <property type="entry name" value="PdxB_dimer_sf"/>
</dbReference>
<evidence type="ECO:0000313" key="10">
    <source>
        <dbReference type="Proteomes" id="UP000280792"/>
    </source>
</evidence>
<dbReference type="Pfam" id="PF02826">
    <property type="entry name" value="2-Hacid_dh_C"/>
    <property type="match status" value="1"/>
</dbReference>
<evidence type="ECO:0000259" key="6">
    <source>
        <dbReference type="Pfam" id="PF00389"/>
    </source>
</evidence>
<dbReference type="InterPro" id="IPR006140">
    <property type="entry name" value="D-isomer_DH_NAD-bd"/>
</dbReference>
<dbReference type="Gene3D" id="3.40.50.720">
    <property type="entry name" value="NAD(P)-binding Rossmann-like Domain"/>
    <property type="match status" value="2"/>
</dbReference>
<dbReference type="GO" id="GO:0033711">
    <property type="term" value="F:4-phosphoerythronate dehydrogenase activity"/>
    <property type="evidence" value="ECO:0007669"/>
    <property type="project" value="UniProtKB-EC"/>
</dbReference>
<feature type="active site" evidence="5">
    <location>
        <position position="206"/>
    </location>
</feature>
<evidence type="ECO:0000256" key="1">
    <source>
        <dbReference type="ARBA" id="ARBA00022490"/>
    </source>
</evidence>
<dbReference type="InterPro" id="IPR006139">
    <property type="entry name" value="D-isomer_2_OHA_DH_cat_dom"/>
</dbReference>
<dbReference type="EMBL" id="QWEZ01000001">
    <property type="protein sequence ID" value="RRJ84468.1"/>
    <property type="molecule type" value="Genomic_DNA"/>
</dbReference>
<dbReference type="GO" id="GO:0005737">
    <property type="term" value="C:cytoplasm"/>
    <property type="evidence" value="ECO:0007669"/>
    <property type="project" value="UniProtKB-SubCell"/>
</dbReference>
<comment type="subunit">
    <text evidence="5">Homodimer.</text>
</comment>
<keyword evidence="1 5" id="KW-0963">Cytoplasm</keyword>
<dbReference type="NCBIfam" id="NF001309">
    <property type="entry name" value="PRK00257.1"/>
    <property type="match status" value="1"/>
</dbReference>
<dbReference type="UniPathway" id="UPA00244">
    <property type="reaction ID" value="UER00310"/>
</dbReference>
<feature type="binding site" evidence="5">
    <location>
        <position position="45"/>
    </location>
    <ligand>
        <name>substrate</name>
    </ligand>
</feature>